<dbReference type="RefSeq" id="WP_109968630.1">
    <property type="nucleotide sequence ID" value="NZ_CP176093.1"/>
</dbReference>
<comment type="caution">
    <text evidence="4">The sequence shown here is derived from an EMBL/GenBank/DDBJ whole genome shotgun (WGS) entry which is preliminary data.</text>
</comment>
<gene>
    <name evidence="4" type="primary">tsaA</name>
    <name evidence="4" type="ORF">DK846_09125</name>
</gene>
<dbReference type="SUPFAM" id="SSF118196">
    <property type="entry name" value="YaeB-like"/>
    <property type="match status" value="1"/>
</dbReference>
<dbReference type="Pfam" id="PF01980">
    <property type="entry name" value="TrmO_N"/>
    <property type="match status" value="1"/>
</dbReference>
<dbReference type="EMBL" id="QGMY01000007">
    <property type="protein sequence ID" value="PWR72141.1"/>
    <property type="molecule type" value="Genomic_DNA"/>
</dbReference>
<comment type="similarity">
    <text evidence="2">Belongs to the tRNA methyltransferase O family.</text>
</comment>
<evidence type="ECO:0000256" key="2">
    <source>
        <dbReference type="ARBA" id="ARBA00033753"/>
    </source>
</evidence>
<keyword evidence="5" id="KW-1185">Reference proteome</keyword>
<dbReference type="NCBIfam" id="TIGR00104">
    <property type="entry name" value="tRNA_TsaA"/>
    <property type="match status" value="1"/>
</dbReference>
<dbReference type="GO" id="GO:0032259">
    <property type="term" value="P:methylation"/>
    <property type="evidence" value="ECO:0007669"/>
    <property type="project" value="UniProtKB-KW"/>
</dbReference>
<dbReference type="PROSITE" id="PS51668">
    <property type="entry name" value="TSAA_2"/>
    <property type="match status" value="1"/>
</dbReference>
<dbReference type="OrthoDB" id="40408at2157"/>
<dbReference type="GeneID" id="97547992"/>
<proteinExistence type="inferred from homology"/>
<dbReference type="InterPro" id="IPR036413">
    <property type="entry name" value="YaeB-like_sf"/>
</dbReference>
<organism evidence="4 5">
    <name type="scientific">Methanospirillum lacunae</name>
    <dbReference type="NCBI Taxonomy" id="668570"/>
    <lineage>
        <taxon>Archaea</taxon>
        <taxon>Methanobacteriati</taxon>
        <taxon>Methanobacteriota</taxon>
        <taxon>Stenosarchaea group</taxon>
        <taxon>Methanomicrobia</taxon>
        <taxon>Methanomicrobiales</taxon>
        <taxon>Methanospirillaceae</taxon>
        <taxon>Methanospirillum</taxon>
    </lineage>
</organism>
<keyword evidence="4" id="KW-0489">Methyltransferase</keyword>
<dbReference type="PANTHER" id="PTHR12818">
    <property type="entry name" value="TRNA (ADENINE(37)-N6)-METHYLTRANSFERASE"/>
    <property type="match status" value="1"/>
</dbReference>
<protein>
    <submittedName>
        <fullName evidence="4">tRNA (N6-threonylcarbamoyladenosine(37)-N6)-methyltransferase TrmO</fullName>
    </submittedName>
</protein>
<keyword evidence="1" id="KW-0949">S-adenosyl-L-methionine</keyword>
<dbReference type="Gene3D" id="2.40.30.70">
    <property type="entry name" value="YaeB-like"/>
    <property type="match status" value="1"/>
</dbReference>
<feature type="domain" description="TsaA-like" evidence="3">
    <location>
        <begin position="4"/>
        <end position="134"/>
    </location>
</feature>
<dbReference type="Proteomes" id="UP000245657">
    <property type="component" value="Unassembled WGS sequence"/>
</dbReference>
<dbReference type="PANTHER" id="PTHR12818:SF0">
    <property type="entry name" value="TRNA (ADENINE(37)-N6)-METHYLTRANSFERASE"/>
    <property type="match status" value="1"/>
</dbReference>
<keyword evidence="4" id="KW-0808">Transferase</keyword>
<accession>A0A2V2N983</accession>
<evidence type="ECO:0000313" key="4">
    <source>
        <dbReference type="EMBL" id="PWR72141.1"/>
    </source>
</evidence>
<dbReference type="GO" id="GO:0008168">
    <property type="term" value="F:methyltransferase activity"/>
    <property type="evidence" value="ECO:0007669"/>
    <property type="project" value="UniProtKB-KW"/>
</dbReference>
<evidence type="ECO:0000259" key="3">
    <source>
        <dbReference type="PROSITE" id="PS51668"/>
    </source>
</evidence>
<evidence type="ECO:0000256" key="1">
    <source>
        <dbReference type="ARBA" id="ARBA00022691"/>
    </source>
</evidence>
<dbReference type="InterPro" id="IPR040372">
    <property type="entry name" value="YaeB-like"/>
</dbReference>
<evidence type="ECO:0000313" key="5">
    <source>
        <dbReference type="Proteomes" id="UP000245657"/>
    </source>
</evidence>
<name>A0A2V2N983_9EURY</name>
<dbReference type="InterPro" id="IPR036414">
    <property type="entry name" value="YaeB_N_sf"/>
</dbReference>
<dbReference type="AlphaFoldDB" id="A0A2V2N983"/>
<dbReference type="InterPro" id="IPR023370">
    <property type="entry name" value="TrmO-like_N"/>
</dbReference>
<reference evidence="4 5" key="1">
    <citation type="submission" date="2018-05" db="EMBL/GenBank/DDBJ databases">
        <title>Draft genome of Methanospirillum lacunae Ki8-1.</title>
        <authorList>
            <person name="Dueholm M.S."/>
            <person name="Nielsen P.H."/>
            <person name="Bakmann L.F."/>
            <person name="Otzen D.E."/>
        </authorList>
    </citation>
    <scope>NUCLEOTIDE SEQUENCE [LARGE SCALE GENOMIC DNA]</scope>
    <source>
        <strain evidence="4 5">Ki8-1</strain>
    </source>
</reference>
<dbReference type="CDD" id="cd09281">
    <property type="entry name" value="UPF0066"/>
    <property type="match status" value="1"/>
</dbReference>
<sequence length="156" mass="17311">MIELTPIGVISSPFKDSQQAPRQGRECEGCSTITIFPEFRDGLGEMIGISHIWVLYWMDRADRSKLFSRRPDWIEDRPVFTIRSPARPNPVALSIGRIVAFENGIITVSGIEALDGSPVIDIKPYIPGLDCIPGAEYSALTHHDETSTRNGDEKSP</sequence>